<sequence>MNMNNLASVFIEKSILGTSVQILQIGVVFIKDNKFKYFYKYIKNDIKNSNSAIDWQDAVKLLDKIISDKKIILKNDDNNDFKILNNSYKKFLNKDFNNFFYDIAKNSEYLGYKKFNIDYLSSVYDVKFKNTKGLPTSVFKAQKIFAIGSKMFKLGLKNV</sequence>
<dbReference type="AlphaFoldDB" id="Q8EWQ9"/>
<dbReference type="InterPro" id="IPR012337">
    <property type="entry name" value="RNaseH-like_sf"/>
</dbReference>
<reference evidence="1 2" key="1">
    <citation type="journal article" date="2002" name="Nucleic Acids Res.">
        <title>The complete genomic sequence of Mycoplasma penetrans, an intracellular bacterial pathogen in humans.</title>
        <authorList>
            <person name="Sasaki Y."/>
            <person name="Ishikawa J."/>
            <person name="Yamashita A."/>
            <person name="Oshima K."/>
            <person name="Kenri T."/>
            <person name="Furuya K."/>
            <person name="Yoshino C."/>
            <person name="Horino A."/>
            <person name="Shiba T."/>
            <person name="Sasaki T."/>
            <person name="Hattori M."/>
        </authorList>
    </citation>
    <scope>NUCLEOTIDE SEQUENCE [LARGE SCALE GENOMIC DNA]</scope>
    <source>
        <strain evidence="1 2">HF-2</strain>
    </source>
</reference>
<evidence type="ECO:0000313" key="1">
    <source>
        <dbReference type="EMBL" id="BAC43935.1"/>
    </source>
</evidence>
<dbReference type="EMBL" id="BA000026">
    <property type="protein sequence ID" value="BAC43935.1"/>
    <property type="molecule type" value="Genomic_DNA"/>
</dbReference>
<organism evidence="1 2">
    <name type="scientific">Malacoplasma penetrans (strain HF-2)</name>
    <name type="common">Mycoplasma penetrans</name>
    <dbReference type="NCBI Taxonomy" id="272633"/>
    <lineage>
        <taxon>Bacteria</taxon>
        <taxon>Bacillati</taxon>
        <taxon>Mycoplasmatota</taxon>
        <taxon>Mycoplasmoidales</taxon>
        <taxon>Mycoplasmoidaceae</taxon>
        <taxon>Malacoplasma</taxon>
    </lineage>
</organism>
<dbReference type="HOGENOM" id="CLU_1658860_0_0_14"/>
<dbReference type="eggNOG" id="ENOG5030NMI">
    <property type="taxonomic scope" value="Bacteria"/>
</dbReference>
<evidence type="ECO:0000313" key="2">
    <source>
        <dbReference type="Proteomes" id="UP000002522"/>
    </source>
</evidence>
<protein>
    <submittedName>
        <fullName evidence="1">Uncharacterized protein</fullName>
    </submittedName>
</protein>
<accession>Q8EWQ9</accession>
<name>Q8EWQ9_MALP2</name>
<dbReference type="KEGG" id="mpe:MYPE1440"/>
<keyword evidence="2" id="KW-1185">Reference proteome</keyword>
<dbReference type="SUPFAM" id="SSF53098">
    <property type="entry name" value="Ribonuclease H-like"/>
    <property type="match status" value="1"/>
</dbReference>
<proteinExistence type="predicted"/>
<dbReference type="RefSeq" id="WP_011076971.1">
    <property type="nucleotide sequence ID" value="NC_004432.1"/>
</dbReference>
<dbReference type="InParanoid" id="Q8EWQ9"/>
<gene>
    <name evidence="1" type="ordered locus">MYPE1440</name>
</gene>
<dbReference type="Proteomes" id="UP000002522">
    <property type="component" value="Chromosome"/>
</dbReference>
<dbReference type="STRING" id="272633.gene:10731243"/>